<dbReference type="InterPro" id="IPR000198">
    <property type="entry name" value="RhoGAP_dom"/>
</dbReference>
<dbReference type="Gene3D" id="1.20.1270.60">
    <property type="entry name" value="Arfaptin homology (AH) domain/BAR domain"/>
    <property type="match status" value="2"/>
</dbReference>
<feature type="region of interest" description="Disordered" evidence="2">
    <location>
        <begin position="578"/>
        <end position="613"/>
    </location>
</feature>
<dbReference type="GO" id="GO:0005096">
    <property type="term" value="F:GTPase activator activity"/>
    <property type="evidence" value="ECO:0007669"/>
    <property type="project" value="UniProtKB-KW"/>
</dbReference>
<feature type="compositionally biased region" description="Polar residues" evidence="2">
    <location>
        <begin position="586"/>
        <end position="596"/>
    </location>
</feature>
<keyword evidence="1" id="KW-0343">GTPase activation</keyword>
<proteinExistence type="predicted"/>
<evidence type="ECO:0000313" key="5">
    <source>
        <dbReference type="Proteomes" id="UP000245609"/>
    </source>
</evidence>
<protein>
    <recommendedName>
        <fullName evidence="3">Rho-GAP domain-containing protein</fullName>
    </recommendedName>
</protein>
<dbReference type="InterPro" id="IPR027267">
    <property type="entry name" value="AH/BAR_dom_sf"/>
</dbReference>
<feature type="region of interest" description="Disordered" evidence="2">
    <location>
        <begin position="459"/>
        <end position="499"/>
    </location>
</feature>
<comment type="caution">
    <text evidence="4">The sequence shown here is derived from an EMBL/GenBank/DDBJ whole genome shotgun (WGS) entry which is preliminary data.</text>
</comment>
<evidence type="ECO:0000256" key="1">
    <source>
        <dbReference type="ARBA" id="ARBA00022468"/>
    </source>
</evidence>
<evidence type="ECO:0000256" key="2">
    <source>
        <dbReference type="SAM" id="MobiDB-lite"/>
    </source>
</evidence>
<evidence type="ECO:0000313" key="4">
    <source>
        <dbReference type="EMBL" id="PVV04749.1"/>
    </source>
</evidence>
<dbReference type="Pfam" id="PF00620">
    <property type="entry name" value="RhoGAP"/>
    <property type="match status" value="1"/>
</dbReference>
<dbReference type="PANTHER" id="PTHR23176:SF128">
    <property type="entry name" value="RHO GTPASE-ACTIVATING PROTEIN RGD1"/>
    <property type="match status" value="1"/>
</dbReference>
<keyword evidence="5" id="KW-1185">Reference proteome</keyword>
<dbReference type="SMART" id="SM00324">
    <property type="entry name" value="RhoGAP"/>
    <property type="match status" value="1"/>
</dbReference>
<feature type="compositionally biased region" description="Polar residues" evidence="2">
    <location>
        <begin position="460"/>
        <end position="485"/>
    </location>
</feature>
<reference evidence="4 5" key="1">
    <citation type="journal article" date="2018" name="MBio">
        <title>Comparative Genomics Reveals the Core Gene Toolbox for the Fungus-Insect Symbiosis.</title>
        <authorList>
            <person name="Wang Y."/>
            <person name="Stata M."/>
            <person name="Wang W."/>
            <person name="Stajich J.E."/>
            <person name="White M.M."/>
            <person name="Moncalvo J.M."/>
        </authorList>
    </citation>
    <scope>NUCLEOTIDE SEQUENCE [LARGE SCALE GENOMIC DNA]</scope>
    <source>
        <strain evidence="4 5">SC-DP-2</strain>
    </source>
</reference>
<dbReference type="SUPFAM" id="SSF103657">
    <property type="entry name" value="BAR/IMD domain-like"/>
    <property type="match status" value="1"/>
</dbReference>
<dbReference type="EMBL" id="MBFS01000084">
    <property type="protein sequence ID" value="PVV04749.1"/>
    <property type="molecule type" value="Genomic_DNA"/>
</dbReference>
<dbReference type="PROSITE" id="PS50238">
    <property type="entry name" value="RHOGAP"/>
    <property type="match status" value="1"/>
</dbReference>
<dbReference type="Gene3D" id="1.10.555.10">
    <property type="entry name" value="Rho GTPase activation protein"/>
    <property type="match status" value="1"/>
</dbReference>
<dbReference type="AlphaFoldDB" id="A0A2T9ZJH4"/>
<evidence type="ECO:0000259" key="3">
    <source>
        <dbReference type="PROSITE" id="PS50238"/>
    </source>
</evidence>
<dbReference type="SUPFAM" id="SSF48350">
    <property type="entry name" value="GTPase activation domain, GAP"/>
    <property type="match status" value="1"/>
</dbReference>
<dbReference type="GO" id="GO:0005737">
    <property type="term" value="C:cytoplasm"/>
    <property type="evidence" value="ECO:0007669"/>
    <property type="project" value="TreeGrafter"/>
</dbReference>
<feature type="region of interest" description="Disordered" evidence="2">
    <location>
        <begin position="1"/>
        <end position="29"/>
    </location>
</feature>
<dbReference type="InterPro" id="IPR008936">
    <property type="entry name" value="Rho_GTPase_activation_prot"/>
</dbReference>
<feature type="compositionally biased region" description="Low complexity" evidence="2">
    <location>
        <begin position="14"/>
        <end position="27"/>
    </location>
</feature>
<dbReference type="STRING" id="133381.A0A2T9ZJH4"/>
<feature type="domain" description="Rho-GAP" evidence="3">
    <location>
        <begin position="294"/>
        <end position="485"/>
    </location>
</feature>
<sequence length="613" mass="69486">MQSYNLSVNSSPKPNVSLPSRSPSVPSGFENEFKDSEISKLANIKGAVDILLERARQSLASCKNPNMICESATFLKKRAIAEEEYSRNLQRAAQAAIKSLEKTSGRVDSEWEKYLLKKADKLSTNQKSTSKPKSVGNSMSTLFRQNKSLKPEAIDRLEQEARVKAKIADEMYKSHLEETNTVRDNYFNSQLPKILLTTRMFVEEIDNALKWHLGKYSYAYECTILSDALTIKPNDKPGLMDVVSNIDNSSDLKNFLDTWTNPDYTVQKDPIAYSEYRMSSDAHYLANRRQIFGVPLIDQLTRDGDEIPPILVKCVEVVESFGLQNEGVYRISGQSSVIQKLKTEFDFDSHAVDLKENGFFGDINNVTGVLKLYFRELPEKLIPKGYFEKLSNILIFGPTLVYNGESNTNADLFRSQGRILDFMLKNVQQLFFIKELNHHNIACSNKYYFGENILNKTPDDNSNSQESGFSSMTSSTEPESDQSLSEIERRLTSTSINDDSESKYKTGSFIATYRKPSDDTSFTHDSNSLKLRKKSDESIVKNSPGYDDADHNLHSQTLTEKKILDKAEDIEDHHLLLKKLSKDSVPDSQENESSPKTKAMSPVYLENFDSNRK</sequence>
<accession>A0A2T9ZJH4</accession>
<gene>
    <name evidence="4" type="ORF">BB560_000743</name>
</gene>
<feature type="region of interest" description="Disordered" evidence="2">
    <location>
        <begin position="533"/>
        <end position="554"/>
    </location>
</feature>
<dbReference type="OrthoDB" id="437889at2759"/>
<dbReference type="Proteomes" id="UP000245609">
    <property type="component" value="Unassembled WGS sequence"/>
</dbReference>
<dbReference type="PANTHER" id="PTHR23176">
    <property type="entry name" value="RHO/RAC/CDC GTPASE-ACTIVATING PROTEIN"/>
    <property type="match status" value="1"/>
</dbReference>
<feature type="compositionally biased region" description="Polar residues" evidence="2">
    <location>
        <begin position="1"/>
        <end position="13"/>
    </location>
</feature>
<dbReference type="GO" id="GO:0007165">
    <property type="term" value="P:signal transduction"/>
    <property type="evidence" value="ECO:0007669"/>
    <property type="project" value="InterPro"/>
</dbReference>
<dbReference type="InterPro" id="IPR050729">
    <property type="entry name" value="Rho-GAP"/>
</dbReference>
<name>A0A2T9ZJH4_9FUNG</name>
<organism evidence="4 5">
    <name type="scientific">Smittium megazygosporum</name>
    <dbReference type="NCBI Taxonomy" id="133381"/>
    <lineage>
        <taxon>Eukaryota</taxon>
        <taxon>Fungi</taxon>
        <taxon>Fungi incertae sedis</taxon>
        <taxon>Zoopagomycota</taxon>
        <taxon>Kickxellomycotina</taxon>
        <taxon>Harpellomycetes</taxon>
        <taxon>Harpellales</taxon>
        <taxon>Legeriomycetaceae</taxon>
        <taxon>Smittium</taxon>
    </lineage>
</organism>